<dbReference type="InterPro" id="IPR008966">
    <property type="entry name" value="Adhesion_dom_sf"/>
</dbReference>
<dbReference type="Proteomes" id="UP000545606">
    <property type="component" value="Unassembled WGS sequence"/>
</dbReference>
<dbReference type="PANTHER" id="PTHR33420">
    <property type="entry name" value="FIMBRIAL SUBUNIT ELFA-RELATED"/>
    <property type="match status" value="1"/>
</dbReference>
<dbReference type="InterPro" id="IPR050263">
    <property type="entry name" value="Bact_Fimbrial_Adh_Pro"/>
</dbReference>
<evidence type="ECO:0000313" key="3">
    <source>
        <dbReference type="EMBL" id="MBA4708373.1"/>
    </source>
</evidence>
<reference evidence="3 4" key="1">
    <citation type="submission" date="2020-07" db="EMBL/GenBank/DDBJ databases">
        <title>Draft genome sequence of violacein-producing bacteria and related species.</title>
        <authorList>
            <person name="Wilson H.S."/>
            <person name="De Leon M.E."/>
        </authorList>
    </citation>
    <scope>NUCLEOTIDE SEQUENCE [LARGE SCALE GENOMIC DNA]</scope>
    <source>
        <strain evidence="3 4">HSC-21Su07</strain>
    </source>
</reference>
<dbReference type="SUPFAM" id="SSF49401">
    <property type="entry name" value="Bacterial adhesins"/>
    <property type="match status" value="1"/>
</dbReference>
<dbReference type="RefSeq" id="WP_181835552.1">
    <property type="nucleotide sequence ID" value="NZ_JACERN010000023.1"/>
</dbReference>
<accession>A0A838XZY6</accession>
<protein>
    <submittedName>
        <fullName evidence="3">Fimbrial protein</fullName>
    </submittedName>
</protein>
<dbReference type="GO" id="GO:0009289">
    <property type="term" value="C:pilus"/>
    <property type="evidence" value="ECO:0007669"/>
    <property type="project" value="InterPro"/>
</dbReference>
<dbReference type="EMBL" id="JACERN010000023">
    <property type="protein sequence ID" value="MBA4708373.1"/>
    <property type="molecule type" value="Genomic_DNA"/>
</dbReference>
<dbReference type="Gene3D" id="2.60.40.3310">
    <property type="match status" value="1"/>
</dbReference>
<name>A0A838XZY6_9NEIS</name>
<dbReference type="Pfam" id="PF00419">
    <property type="entry name" value="Fimbrial"/>
    <property type="match status" value="1"/>
</dbReference>
<sequence>MTVLASPASALCTVATGSSITLPNIAFARDIPVNSQLGGDTVSSTGLQFNCDRNDVNSKELGVKLNTGSYITMINGRSVFSTNVPGVGYAAGFAISAPASCAQGPVWVDGSNTGDGNIRNRLICNSSGVQTQLAGTFYLAFYKTAPSIGSGTVHLTNAVSAILRLGGVWLPNLTQPGDTVLRVNTFSLAATTCSLSGINPTTVSLPALSYNTLPTIGSLAGTTPFAIAINCPAATRLYITFTDNNNIGQTSNILALGSGSTAKGVGLQLAYQGSTISFGPDSAASGNTNQLFLANLTGLRSLPFAVSYIRTGTVSPGSLSATATFTLSYQ</sequence>
<gene>
    <name evidence="3" type="ORF">H2Z84_08245</name>
</gene>
<dbReference type="PANTHER" id="PTHR33420:SF3">
    <property type="entry name" value="FIMBRIAL SUBUNIT ELFA"/>
    <property type="match status" value="1"/>
</dbReference>
<dbReference type="InterPro" id="IPR000259">
    <property type="entry name" value="Adhesion_dom_fimbrial"/>
</dbReference>
<dbReference type="Gene3D" id="2.60.40.1090">
    <property type="entry name" value="Fimbrial-type adhesion domain"/>
    <property type="match status" value="1"/>
</dbReference>
<dbReference type="AlphaFoldDB" id="A0A838XZY6"/>
<organism evidence="3 4">
    <name type="scientific">Aquitalea aquatica</name>
    <dbReference type="NCBI Taxonomy" id="3044273"/>
    <lineage>
        <taxon>Bacteria</taxon>
        <taxon>Pseudomonadati</taxon>
        <taxon>Pseudomonadota</taxon>
        <taxon>Betaproteobacteria</taxon>
        <taxon>Neisseriales</taxon>
        <taxon>Chromobacteriaceae</taxon>
        <taxon>Aquitalea</taxon>
    </lineage>
</organism>
<evidence type="ECO:0000256" key="1">
    <source>
        <dbReference type="ARBA" id="ARBA00022729"/>
    </source>
</evidence>
<dbReference type="InterPro" id="IPR036937">
    <property type="entry name" value="Adhesion_dom_fimbrial_sf"/>
</dbReference>
<keyword evidence="4" id="KW-1185">Reference proteome</keyword>
<keyword evidence="1" id="KW-0732">Signal</keyword>
<evidence type="ECO:0000259" key="2">
    <source>
        <dbReference type="Pfam" id="PF00419"/>
    </source>
</evidence>
<dbReference type="GO" id="GO:0043709">
    <property type="term" value="P:cell adhesion involved in single-species biofilm formation"/>
    <property type="evidence" value="ECO:0007669"/>
    <property type="project" value="TreeGrafter"/>
</dbReference>
<evidence type="ECO:0000313" key="4">
    <source>
        <dbReference type="Proteomes" id="UP000545606"/>
    </source>
</evidence>
<proteinExistence type="predicted"/>
<feature type="domain" description="Fimbrial-type adhesion" evidence="2">
    <location>
        <begin position="189"/>
        <end position="330"/>
    </location>
</feature>
<comment type="caution">
    <text evidence="3">The sequence shown here is derived from an EMBL/GenBank/DDBJ whole genome shotgun (WGS) entry which is preliminary data.</text>
</comment>